<dbReference type="GO" id="GO:0004126">
    <property type="term" value="F:cytidine deaminase activity"/>
    <property type="evidence" value="ECO:0007669"/>
    <property type="project" value="InterPro"/>
</dbReference>
<reference evidence="7" key="1">
    <citation type="submission" date="2018-05" db="EMBL/GenBank/DDBJ databases">
        <authorList>
            <person name="Lanie J.A."/>
            <person name="Ng W.-L."/>
            <person name="Kazmierczak K.M."/>
            <person name="Andrzejewski T.M."/>
            <person name="Davidsen T.M."/>
            <person name="Wayne K.J."/>
            <person name="Tettelin H."/>
            <person name="Glass J.I."/>
            <person name="Rusch D."/>
            <person name="Podicherti R."/>
            <person name="Tsui H.-C.T."/>
            <person name="Winkler M.E."/>
        </authorList>
    </citation>
    <scope>NUCLEOTIDE SEQUENCE</scope>
</reference>
<dbReference type="GO" id="GO:0055086">
    <property type="term" value="P:nucleobase-containing small molecule metabolic process"/>
    <property type="evidence" value="ECO:0007669"/>
    <property type="project" value="UniProtKB-ARBA"/>
</dbReference>
<comment type="subunit">
    <text evidence="2">Homodimer.</text>
</comment>
<accession>A0A382JPH3</accession>
<dbReference type="Pfam" id="PF00383">
    <property type="entry name" value="dCMP_cyt_deam_1"/>
    <property type="match status" value="1"/>
</dbReference>
<keyword evidence="4" id="KW-0378">Hydrolase</keyword>
<dbReference type="GO" id="GO:0072527">
    <property type="term" value="P:pyrimidine-containing compound metabolic process"/>
    <property type="evidence" value="ECO:0007669"/>
    <property type="project" value="UniProtKB-ARBA"/>
</dbReference>
<dbReference type="InterPro" id="IPR016192">
    <property type="entry name" value="APOBEC/CMP_deaminase_Zn-bd"/>
</dbReference>
<evidence type="ECO:0000256" key="5">
    <source>
        <dbReference type="ARBA" id="ARBA00022833"/>
    </source>
</evidence>
<keyword evidence="5" id="KW-0862">Zinc</keyword>
<dbReference type="PROSITE" id="PS51747">
    <property type="entry name" value="CYT_DCMP_DEAMINASES_2"/>
    <property type="match status" value="2"/>
</dbReference>
<dbReference type="NCBIfam" id="NF006537">
    <property type="entry name" value="PRK09027.1"/>
    <property type="match status" value="1"/>
</dbReference>
<dbReference type="CDD" id="cd01283">
    <property type="entry name" value="cytidine_deaminase"/>
    <property type="match status" value="2"/>
</dbReference>
<dbReference type="GO" id="GO:0008270">
    <property type="term" value="F:zinc ion binding"/>
    <property type="evidence" value="ECO:0007669"/>
    <property type="project" value="InterPro"/>
</dbReference>
<evidence type="ECO:0000256" key="1">
    <source>
        <dbReference type="ARBA" id="ARBA00006576"/>
    </source>
</evidence>
<evidence type="ECO:0000256" key="4">
    <source>
        <dbReference type="ARBA" id="ARBA00022801"/>
    </source>
</evidence>
<dbReference type="PIRSF" id="PIRSF006334">
    <property type="entry name" value="Cdd_plus_pseudo"/>
    <property type="match status" value="1"/>
</dbReference>
<dbReference type="Gene3D" id="3.40.140.10">
    <property type="entry name" value="Cytidine Deaminase, domain 2"/>
    <property type="match status" value="2"/>
</dbReference>
<dbReference type="PANTHER" id="PTHR11644">
    <property type="entry name" value="CYTIDINE DEAMINASE"/>
    <property type="match status" value="1"/>
</dbReference>
<dbReference type="GO" id="GO:0042802">
    <property type="term" value="F:identical protein binding"/>
    <property type="evidence" value="ECO:0007669"/>
    <property type="project" value="UniProtKB-ARBA"/>
</dbReference>
<dbReference type="InterPro" id="IPR016193">
    <property type="entry name" value="Cytidine_deaminase-like"/>
</dbReference>
<dbReference type="AlphaFoldDB" id="A0A382JPH3"/>
<dbReference type="InterPro" id="IPR002125">
    <property type="entry name" value="CMP_dCMP_dom"/>
</dbReference>
<feature type="domain" description="CMP/dCMP-type deaminase" evidence="6">
    <location>
        <begin position="66"/>
        <end position="186"/>
    </location>
</feature>
<dbReference type="InterPro" id="IPR013171">
    <property type="entry name" value="Cyd/dCyd_deaminase_Zn-bd"/>
</dbReference>
<evidence type="ECO:0000256" key="3">
    <source>
        <dbReference type="ARBA" id="ARBA00022723"/>
    </source>
</evidence>
<keyword evidence="3" id="KW-0479">Metal-binding</keyword>
<protein>
    <recommendedName>
        <fullName evidence="6">CMP/dCMP-type deaminase domain-containing protein</fullName>
    </recommendedName>
</protein>
<gene>
    <name evidence="7" type="ORF">METZ01_LOCUS266874</name>
</gene>
<dbReference type="PANTHER" id="PTHR11644:SF2">
    <property type="entry name" value="CYTIDINE DEAMINASE"/>
    <property type="match status" value="1"/>
</dbReference>
<dbReference type="PROSITE" id="PS00903">
    <property type="entry name" value="CYT_DCMP_DEAMINASES_1"/>
    <property type="match status" value="1"/>
</dbReference>
<dbReference type="Pfam" id="PF08211">
    <property type="entry name" value="dCMP_cyt_deam_2"/>
    <property type="match status" value="1"/>
</dbReference>
<sequence length="323" mass="35806">MKFVLKNIETVYKSLFLLFLINISFSQTKINEGVKFIISDLTKVKNFNGVISSENVLKISEEYGLDNDQIMELFRPYSKIYSKAPISNYNVGAVCKGASGNLYFGSNIEILNESLSFTLHAEQAAIINAWNNGETEIRYINVGGSPCGHCLQFLNELNNADSLVIVNPKGQNFRISDLLTLAFGPKNLGVKSGLLSNQKNDLELDNDSQDKLVKRALLAAKNSYAPYSKSYSGLAVMTKDSRVFYGSYAENAAFNPSVSPVESTLSSLNLSKVPFDQIVRAVLVEMKSSKVSQKNVFESILKRVAPKAELEIVYGTDKKNRNF</sequence>
<comment type="similarity">
    <text evidence="1">Belongs to the cytidine and deoxycytidylate deaminase family.</text>
</comment>
<organism evidence="7">
    <name type="scientific">marine metagenome</name>
    <dbReference type="NCBI Taxonomy" id="408172"/>
    <lineage>
        <taxon>unclassified sequences</taxon>
        <taxon>metagenomes</taxon>
        <taxon>ecological metagenomes</taxon>
    </lineage>
</organism>
<dbReference type="SUPFAM" id="SSF53927">
    <property type="entry name" value="Cytidine deaminase-like"/>
    <property type="match status" value="2"/>
</dbReference>
<proteinExistence type="inferred from homology"/>
<dbReference type="GO" id="GO:0005829">
    <property type="term" value="C:cytosol"/>
    <property type="evidence" value="ECO:0007669"/>
    <property type="project" value="TreeGrafter"/>
</dbReference>
<dbReference type="InterPro" id="IPR050202">
    <property type="entry name" value="Cyt/Deoxycyt_deaminase"/>
</dbReference>
<evidence type="ECO:0000313" key="7">
    <source>
        <dbReference type="EMBL" id="SVC14020.1"/>
    </source>
</evidence>
<dbReference type="EMBL" id="UINC01075638">
    <property type="protein sequence ID" value="SVC14020.1"/>
    <property type="molecule type" value="Genomic_DNA"/>
</dbReference>
<feature type="domain" description="CMP/dCMP-type deaminase" evidence="6">
    <location>
        <begin position="207"/>
        <end position="323"/>
    </location>
</feature>
<evidence type="ECO:0000259" key="6">
    <source>
        <dbReference type="PROSITE" id="PS51747"/>
    </source>
</evidence>
<evidence type="ECO:0000256" key="2">
    <source>
        <dbReference type="ARBA" id="ARBA00011738"/>
    </source>
</evidence>
<name>A0A382JPH3_9ZZZZ</name>